<comment type="similarity">
    <text evidence="4">Belongs to the peptidase M16 family. PreP subfamily.</text>
</comment>
<dbReference type="FunFam" id="3.30.830.10:FF:000013">
    <property type="entry name" value="Mitochondrial presequence protease"/>
    <property type="match status" value="1"/>
</dbReference>
<name>A0A507CPU8_9FUNG</name>
<keyword evidence="13" id="KW-0496">Mitochondrion</keyword>
<evidence type="ECO:0000256" key="6">
    <source>
        <dbReference type="ARBA" id="ARBA00020167"/>
    </source>
</evidence>
<dbReference type="Pfam" id="PF08367">
    <property type="entry name" value="M16C_assoc"/>
    <property type="match status" value="1"/>
</dbReference>
<dbReference type="Gene3D" id="3.30.830.10">
    <property type="entry name" value="Metalloenzyme, LuxS/M16 peptidase-like"/>
    <property type="match status" value="4"/>
</dbReference>
<dbReference type="Pfam" id="PF00675">
    <property type="entry name" value="Peptidase_M16"/>
    <property type="match status" value="1"/>
</dbReference>
<keyword evidence="7" id="KW-0645">Protease</keyword>
<dbReference type="Pfam" id="PF05193">
    <property type="entry name" value="Peptidase_M16_C"/>
    <property type="match status" value="1"/>
</dbReference>
<dbReference type="FunFam" id="3.30.830.10:FF:000011">
    <property type="entry name" value="Presequence protease, mitochondrial"/>
    <property type="match status" value="1"/>
</dbReference>
<dbReference type="Proteomes" id="UP000320475">
    <property type="component" value="Unassembled WGS sequence"/>
</dbReference>
<dbReference type="Pfam" id="PF22516">
    <property type="entry name" value="PreP_C"/>
    <property type="match status" value="1"/>
</dbReference>
<evidence type="ECO:0000256" key="11">
    <source>
        <dbReference type="ARBA" id="ARBA00022946"/>
    </source>
</evidence>
<dbReference type="InterPro" id="IPR007863">
    <property type="entry name" value="Peptidase_M16_C"/>
</dbReference>
<comment type="function">
    <text evidence="15">Degrades mitochondrial transit peptides after their cleavage in the intermembrane space or in the matrix, and presequence peptides; clearance of these peptides is required to keep the presequence processing machinery running. Preferentially cleaves the N-terminal side of paired basic amino acid residues. Also degrades other unstructured peptides. May function as an ATP-dependent peptidase as opposed to a metalloendopeptidase.</text>
</comment>
<keyword evidence="20" id="KW-1185">Reference proteome</keyword>
<gene>
    <name evidence="19" type="ORF">SeLEV6574_g05416</name>
    <name evidence="18" type="ORF">SeMB42_g05694</name>
</gene>
<evidence type="ECO:0000256" key="2">
    <source>
        <dbReference type="ARBA" id="ARBA00004305"/>
    </source>
</evidence>
<evidence type="ECO:0000256" key="13">
    <source>
        <dbReference type="ARBA" id="ARBA00023128"/>
    </source>
</evidence>
<keyword evidence="11" id="KW-0809">Transit peptide</keyword>
<evidence type="ECO:0000256" key="12">
    <source>
        <dbReference type="ARBA" id="ARBA00023049"/>
    </source>
</evidence>
<comment type="caution">
    <text evidence="18">The sequence shown here is derived from an EMBL/GenBank/DDBJ whole genome shotgun (WGS) entry which is preliminary data.</text>
</comment>
<evidence type="ECO:0000259" key="17">
    <source>
        <dbReference type="SMART" id="SM01264"/>
    </source>
</evidence>
<evidence type="ECO:0000256" key="14">
    <source>
        <dbReference type="ARBA" id="ARBA00034552"/>
    </source>
</evidence>
<keyword evidence="9" id="KW-0378">Hydrolase</keyword>
<evidence type="ECO:0000313" key="19">
    <source>
        <dbReference type="EMBL" id="TPX42770.1"/>
    </source>
</evidence>
<evidence type="ECO:0000256" key="7">
    <source>
        <dbReference type="ARBA" id="ARBA00022670"/>
    </source>
</evidence>
<reference evidence="20 21" key="1">
    <citation type="journal article" date="2019" name="Sci. Rep.">
        <title>Comparative genomics of chytrid fungi reveal insights into the obligate biotrophic and pathogenic lifestyle of Synchytrium endobioticum.</title>
        <authorList>
            <person name="van de Vossenberg B.T.L.H."/>
            <person name="Warris S."/>
            <person name="Nguyen H.D.T."/>
            <person name="van Gent-Pelzer M.P.E."/>
            <person name="Joly D.L."/>
            <person name="van de Geest H.C."/>
            <person name="Bonants P.J.M."/>
            <person name="Smith D.S."/>
            <person name="Levesque C.A."/>
            <person name="van der Lee T.A.J."/>
        </authorList>
    </citation>
    <scope>NUCLEOTIDE SEQUENCE [LARGE SCALE GENOMIC DNA]</scope>
    <source>
        <strain evidence="19 21">LEV6574</strain>
        <strain evidence="18 20">MB42</strain>
    </source>
</reference>
<evidence type="ECO:0000256" key="3">
    <source>
        <dbReference type="ARBA" id="ARBA00004569"/>
    </source>
</evidence>
<keyword evidence="10" id="KW-0862">Zinc</keyword>
<dbReference type="GO" id="GO:0004222">
    <property type="term" value="F:metalloendopeptidase activity"/>
    <property type="evidence" value="ECO:0007669"/>
    <property type="project" value="TreeGrafter"/>
</dbReference>
<dbReference type="FunFam" id="3.30.830.10:FF:000009">
    <property type="entry name" value="Presequence protease, mitochondrial"/>
    <property type="match status" value="1"/>
</dbReference>
<comment type="subunit">
    <text evidence="5">Monomer and homodimer; homodimerization is induced by binding of the substrate.</text>
</comment>
<feature type="region of interest" description="Disordered" evidence="16">
    <location>
        <begin position="1"/>
        <end position="20"/>
    </location>
</feature>
<dbReference type="PANTHER" id="PTHR43016:SF13">
    <property type="entry name" value="PRESEQUENCE PROTEASE, MITOCHONDRIAL"/>
    <property type="match status" value="1"/>
</dbReference>
<dbReference type="GO" id="GO:0046872">
    <property type="term" value="F:metal ion binding"/>
    <property type="evidence" value="ECO:0007669"/>
    <property type="project" value="UniProtKB-KW"/>
</dbReference>
<dbReference type="Proteomes" id="UP000317494">
    <property type="component" value="Unassembled WGS sequence"/>
</dbReference>
<dbReference type="SUPFAM" id="SSF63411">
    <property type="entry name" value="LuxS/MPP-like metallohydrolase"/>
    <property type="match status" value="4"/>
</dbReference>
<comment type="subcellular location">
    <subcellularLocation>
        <location evidence="3">Mitochondrion intermembrane space</location>
    </subcellularLocation>
    <subcellularLocation>
        <location evidence="2">Mitochondrion matrix</location>
    </subcellularLocation>
</comment>
<evidence type="ECO:0000256" key="8">
    <source>
        <dbReference type="ARBA" id="ARBA00022723"/>
    </source>
</evidence>
<keyword evidence="12" id="KW-0482">Metalloprotease</keyword>
<accession>A0A507CPU8</accession>
<evidence type="ECO:0000313" key="18">
    <source>
        <dbReference type="EMBL" id="TPX41162.1"/>
    </source>
</evidence>
<evidence type="ECO:0000313" key="21">
    <source>
        <dbReference type="Proteomes" id="UP000320475"/>
    </source>
</evidence>
<dbReference type="InterPro" id="IPR013578">
    <property type="entry name" value="Peptidase_M16C_assoc"/>
</dbReference>
<evidence type="ECO:0000256" key="9">
    <source>
        <dbReference type="ARBA" id="ARBA00022801"/>
    </source>
</evidence>
<evidence type="ECO:0000256" key="5">
    <source>
        <dbReference type="ARBA" id="ARBA00011853"/>
    </source>
</evidence>
<dbReference type="InterPro" id="IPR011249">
    <property type="entry name" value="Metalloenz_LuxS/M16"/>
</dbReference>
<sequence length="1008" mass="112779">MMQRRLSPISPLVRRRDSRGRRHLASVPGIKYHDFRVNATTMSNFVVRNVSRIDEFDLDVLHLQHLKTGTPYYHIHRSDDTNNVFCVAFRTPPSNSTGVPHILEHVTLCGSHKYPVKDPFFKMLNRSLSTYMNALTGSDLTMYPFSTENQADFKNLMDVYLDSVFRPRLDELSFKQEGWRLEHEDPRNPSTPIIFKGVVFNEMKGALSDSNSLFLTRLQQHLYASPPSKPPSTYSFVSGGDPLHIPNLTWHDMKAFHAECYHPSNACLITYGNFDVLGHAEMFDRHINGFERKEAVETPRVYEWDAPRKVVEYGPSDPMLDPEKQAKISVSFLANTSTQVYESIVLRVLTSLLMDGAASPMFKELIDSQLGSDYSPSSGYDRTATRTNLSFGLQGLKPCDVHQVEERIMKVFDIVKKDGFDAERVEAVIHQIELSLKHREANFGMMAAQSMSAHWSHGGNAVEALNVNKHITKLKSEIHDLIPTLIDKYFINNKHRLTFIMNADEDYYDKLAIKQSKLLQRKVSTLTEWERKKVFEDGARLIASQEEAEDFSVLPTLTAEQVAATQPKSYTVVDAPLKHGVVCQIRETRTNGVSYVAFARDLSGLDAPLMPYVPLYSTALTSLGTLKSPLPEISERIRRKTGGISASPLSSSSPLTPHETGLWLHMNSSSLNRNIPDMYNLLSEVVLAPDWSQRERLVVALKRMATEYASSVADSGHVLAMSAASGSIHKAGSINDKWDGLSQVALLNELVGGAEYGAVVQKLKAIHEYVMGCGGARAAVVCDGSTRSEHETSINGVLDQLSWRQSICAFRDKDATPPRFVKHHYPFPFPVNYVARSFQAVPYAHPDAAPLAIYSQLATHHFLHQTIREKGGAYGGGARYSPLTCTLSLFSYRDPNSDKTLNAFKQLESWSKGIAGRFQEQELHEAKLGVLQNLDAPVSASEEGMSMFRYGLSDDMRSGRRRMILATTLEEVQRVAETYVVDKAHSDVVIGSADPLDGFTVIPLLNLE</sequence>
<dbReference type="EMBL" id="QEAM01000254">
    <property type="protein sequence ID" value="TPX42770.1"/>
    <property type="molecule type" value="Genomic_DNA"/>
</dbReference>
<dbReference type="GO" id="GO:0005759">
    <property type="term" value="C:mitochondrial matrix"/>
    <property type="evidence" value="ECO:0007669"/>
    <property type="project" value="UniProtKB-SubCell"/>
</dbReference>
<dbReference type="EMBL" id="QEAN01000282">
    <property type="protein sequence ID" value="TPX41162.1"/>
    <property type="molecule type" value="Genomic_DNA"/>
</dbReference>
<dbReference type="VEuPathDB" id="FungiDB:SeMB42_g05694"/>
<feature type="domain" description="Peptidase M16C associated" evidence="17">
    <location>
        <begin position="501"/>
        <end position="750"/>
    </location>
</feature>
<proteinExistence type="inferred from homology"/>
<comment type="cofactor">
    <cofactor evidence="1">
        <name>Zn(2+)</name>
        <dbReference type="ChEBI" id="CHEBI:29105"/>
    </cofactor>
</comment>
<dbReference type="OrthoDB" id="10250783at2759"/>
<dbReference type="InterPro" id="IPR055130">
    <property type="entry name" value="PreP_C"/>
</dbReference>
<dbReference type="SMART" id="SM01264">
    <property type="entry name" value="M16C_associated"/>
    <property type="match status" value="1"/>
</dbReference>
<dbReference type="AlphaFoldDB" id="A0A507CPU8"/>
<evidence type="ECO:0000313" key="20">
    <source>
        <dbReference type="Proteomes" id="UP000317494"/>
    </source>
</evidence>
<evidence type="ECO:0000256" key="1">
    <source>
        <dbReference type="ARBA" id="ARBA00001947"/>
    </source>
</evidence>
<evidence type="ECO:0000256" key="15">
    <source>
        <dbReference type="ARBA" id="ARBA00045897"/>
    </source>
</evidence>
<evidence type="ECO:0000256" key="10">
    <source>
        <dbReference type="ARBA" id="ARBA00022833"/>
    </source>
</evidence>
<dbReference type="GO" id="GO:0005758">
    <property type="term" value="C:mitochondrial intermembrane space"/>
    <property type="evidence" value="ECO:0007669"/>
    <property type="project" value="UniProtKB-SubCell"/>
</dbReference>
<evidence type="ECO:0000256" key="4">
    <source>
        <dbReference type="ARBA" id="ARBA00007575"/>
    </source>
</evidence>
<organism evidence="18 20">
    <name type="scientific">Synchytrium endobioticum</name>
    <dbReference type="NCBI Taxonomy" id="286115"/>
    <lineage>
        <taxon>Eukaryota</taxon>
        <taxon>Fungi</taxon>
        <taxon>Fungi incertae sedis</taxon>
        <taxon>Chytridiomycota</taxon>
        <taxon>Chytridiomycota incertae sedis</taxon>
        <taxon>Chytridiomycetes</taxon>
        <taxon>Synchytriales</taxon>
        <taxon>Synchytriaceae</taxon>
        <taxon>Synchytrium</taxon>
    </lineage>
</organism>
<evidence type="ECO:0000256" key="16">
    <source>
        <dbReference type="SAM" id="MobiDB-lite"/>
    </source>
</evidence>
<keyword evidence="8" id="KW-0479">Metal-binding</keyword>
<protein>
    <recommendedName>
        <fullName evidence="6">Presequence protease, mitochondrial</fullName>
    </recommendedName>
    <alternativeName>
        <fullName evidence="14">Pitrilysin metalloproteinase</fullName>
    </alternativeName>
</protein>
<dbReference type="PANTHER" id="PTHR43016">
    <property type="entry name" value="PRESEQUENCE PROTEASE"/>
    <property type="match status" value="1"/>
</dbReference>
<dbReference type="GO" id="GO:0016485">
    <property type="term" value="P:protein processing"/>
    <property type="evidence" value="ECO:0007669"/>
    <property type="project" value="TreeGrafter"/>
</dbReference>
<dbReference type="InterPro" id="IPR011765">
    <property type="entry name" value="Pept_M16_N"/>
</dbReference>
<dbReference type="STRING" id="286115.A0A507CPU8"/>